<feature type="transmembrane region" description="Helical" evidence="1">
    <location>
        <begin position="43"/>
        <end position="61"/>
    </location>
</feature>
<evidence type="ECO:0000256" key="1">
    <source>
        <dbReference type="SAM" id="Phobius"/>
    </source>
</evidence>
<dbReference type="KEGG" id="vg:8684061"/>
<proteinExistence type="predicted"/>
<evidence type="ECO:0000313" key="2">
    <source>
        <dbReference type="EMBL" id="ACV50135.1"/>
    </source>
</evidence>
<dbReference type="RefSeq" id="YP_003358967.1">
    <property type="nucleotide sequence ID" value="NC_013697.1"/>
</dbReference>
<evidence type="ECO:0000313" key="3">
    <source>
        <dbReference type="Proteomes" id="UP000008986"/>
    </source>
</evidence>
<sequence>MKNLYLLLAAVSFVAFCYPLMVGISWTFEEGEGEETPWHRRWYVMWPCAALCVALTIKCLGASSDIEHYYPQPTQEADPS</sequence>
<dbReference type="EMBL" id="GQ357915">
    <property type="protein sequence ID" value="ACV50135.1"/>
    <property type="molecule type" value="Genomic_DNA"/>
</dbReference>
<name>C9DG84_BPW14</name>
<keyword evidence="1" id="KW-0472">Membrane</keyword>
<organism evidence="2 3">
    <name type="scientific">Delftia phage PhiW-14</name>
    <name type="common">Deftia acidovorans bacteriophage phiW-14</name>
    <dbReference type="NCBI Taxonomy" id="665032"/>
    <lineage>
        <taxon>Viruses</taxon>
        <taxon>Duplodnaviria</taxon>
        <taxon>Heunggongvirae</taxon>
        <taxon>Uroviricota</taxon>
        <taxon>Caudoviricetes</taxon>
        <taxon>Ionavirus</taxon>
        <taxon>Ionavirus W14</taxon>
    </lineage>
</organism>
<keyword evidence="1" id="KW-1133">Transmembrane helix</keyword>
<keyword evidence="3" id="KW-1185">Reference proteome</keyword>
<reference evidence="3" key="1">
    <citation type="submission" date="2009-07" db="EMBL/GenBank/DDBJ databases">
        <authorList>
            <person name="Kropinski A.M."/>
            <person name="Villegas A."/>
            <person name="Lingohr E.J."/>
        </authorList>
    </citation>
    <scope>NUCLEOTIDE SEQUENCE [LARGE SCALE GENOMIC DNA]</scope>
</reference>
<keyword evidence="1" id="KW-0812">Transmembrane</keyword>
<protein>
    <submittedName>
        <fullName evidence="2">Uncharacterized protein</fullName>
    </submittedName>
</protein>
<dbReference type="GeneID" id="8684061"/>
<organismHost>
    <name type="scientific">Delftia acidovorans</name>
    <name type="common">Pseudomonas acidovorans</name>
    <name type="synonym">Comamonas acidovorans</name>
    <dbReference type="NCBI Taxonomy" id="80866"/>
</organismHost>
<gene>
    <name evidence="2" type="primary">113</name>
</gene>
<accession>C9DG84</accession>
<dbReference type="Proteomes" id="UP000008986">
    <property type="component" value="Segment"/>
</dbReference>